<reference evidence="2 3" key="1">
    <citation type="journal article" date="2015" name="Fungal Genet. Biol.">
        <title>Evolution of novel wood decay mechanisms in Agaricales revealed by the genome sequences of Fistulina hepatica and Cylindrobasidium torrendii.</title>
        <authorList>
            <person name="Floudas D."/>
            <person name="Held B.W."/>
            <person name="Riley R."/>
            <person name="Nagy L.G."/>
            <person name="Koehler G."/>
            <person name="Ransdell A.S."/>
            <person name="Younus H."/>
            <person name="Chow J."/>
            <person name="Chiniquy J."/>
            <person name="Lipzen A."/>
            <person name="Tritt A."/>
            <person name="Sun H."/>
            <person name="Haridas S."/>
            <person name="LaButti K."/>
            <person name="Ohm R.A."/>
            <person name="Kues U."/>
            <person name="Blanchette R.A."/>
            <person name="Grigoriev I.V."/>
            <person name="Minto R.E."/>
            <person name="Hibbett D.S."/>
        </authorList>
    </citation>
    <scope>NUCLEOTIDE SEQUENCE [LARGE SCALE GENOMIC DNA]</scope>
    <source>
        <strain evidence="2 3">ATCC 64428</strain>
    </source>
</reference>
<accession>A0A0D7AG54</accession>
<feature type="domain" description="DUF6699" evidence="1">
    <location>
        <begin position="171"/>
        <end position="290"/>
    </location>
</feature>
<evidence type="ECO:0000259" key="1">
    <source>
        <dbReference type="Pfam" id="PF20415"/>
    </source>
</evidence>
<gene>
    <name evidence="2" type="ORF">FISHEDRAFT_58059</name>
</gene>
<organism evidence="2 3">
    <name type="scientific">Fistulina hepatica ATCC 64428</name>
    <dbReference type="NCBI Taxonomy" id="1128425"/>
    <lineage>
        <taxon>Eukaryota</taxon>
        <taxon>Fungi</taxon>
        <taxon>Dikarya</taxon>
        <taxon>Basidiomycota</taxon>
        <taxon>Agaricomycotina</taxon>
        <taxon>Agaricomycetes</taxon>
        <taxon>Agaricomycetidae</taxon>
        <taxon>Agaricales</taxon>
        <taxon>Fistulinaceae</taxon>
        <taxon>Fistulina</taxon>
    </lineage>
</organism>
<dbReference type="EMBL" id="KN881721">
    <property type="protein sequence ID" value="KIY49813.1"/>
    <property type="molecule type" value="Genomic_DNA"/>
</dbReference>
<dbReference type="Proteomes" id="UP000054144">
    <property type="component" value="Unassembled WGS sequence"/>
</dbReference>
<keyword evidence="3" id="KW-1185">Reference proteome</keyword>
<proteinExistence type="predicted"/>
<evidence type="ECO:0000313" key="3">
    <source>
        <dbReference type="Proteomes" id="UP000054144"/>
    </source>
</evidence>
<name>A0A0D7AG54_9AGAR</name>
<evidence type="ECO:0000313" key="2">
    <source>
        <dbReference type="EMBL" id="KIY49813.1"/>
    </source>
</evidence>
<dbReference type="InterPro" id="IPR046522">
    <property type="entry name" value="DUF6699"/>
</dbReference>
<sequence length="308" mass="34401">MPAGQPCLCSAWRSLIHFLSSKLMSTANDQSHPRRLYGVFYPSGGLGDRFSGLFDVDPQTSGLSEFTFGNFYANSSPLTSGTSWFFRAWERPSGLGLGHPSYQGLFQAEFIRSSSPPFGLHAEFKPHSSTVSVYDQALPTSPHRHVNCPPASSAFSYLISFDSSAELVTDATHLCSTFWVRPYYEPQFEWLFHRWGAIPVRASDRDRPTLQDFLSAIYDYYNTAIGDNETDEILRRAGGAGLRYAQMTVQRLNGALNARVGLQRDGAHSDEFIRLDLLGGKMHYNGLLAVDADRAFNSTRIALNKFRD</sequence>
<dbReference type="Pfam" id="PF20415">
    <property type="entry name" value="DUF6699"/>
    <property type="match status" value="1"/>
</dbReference>
<protein>
    <recommendedName>
        <fullName evidence="1">DUF6699 domain-containing protein</fullName>
    </recommendedName>
</protein>
<dbReference type="AlphaFoldDB" id="A0A0D7AG54"/>